<accession>A0A1A9W648</accession>
<keyword evidence="1" id="KW-0343">GTPase activation</keyword>
<reference evidence="6" key="1">
    <citation type="submission" date="2014-03" db="EMBL/GenBank/DDBJ databases">
        <authorList>
            <person name="Aksoy S."/>
            <person name="Warren W."/>
            <person name="Wilson R.K."/>
        </authorList>
    </citation>
    <scope>NUCLEOTIDE SEQUENCE [LARGE SCALE GENOMIC DNA]</scope>
    <source>
        <strain evidence="6">IAEA</strain>
    </source>
</reference>
<feature type="region of interest" description="Disordered" evidence="3">
    <location>
        <begin position="1001"/>
        <end position="1020"/>
    </location>
</feature>
<dbReference type="InterPro" id="IPR008936">
    <property type="entry name" value="Rho_GTPase_activation_prot"/>
</dbReference>
<dbReference type="GO" id="GO:0005547">
    <property type="term" value="F:phosphatidylinositol-3,4,5-trisphosphate binding"/>
    <property type="evidence" value="ECO:0007669"/>
    <property type="project" value="TreeGrafter"/>
</dbReference>
<feature type="compositionally biased region" description="Polar residues" evidence="3">
    <location>
        <begin position="1153"/>
        <end position="1169"/>
    </location>
</feature>
<dbReference type="InterPro" id="IPR000198">
    <property type="entry name" value="RhoGAP_dom"/>
</dbReference>
<dbReference type="VEuPathDB" id="VectorBase:GBRI007616"/>
<feature type="region of interest" description="Disordered" evidence="3">
    <location>
        <begin position="618"/>
        <end position="663"/>
    </location>
</feature>
<dbReference type="Proteomes" id="UP000091820">
    <property type="component" value="Unassembled WGS sequence"/>
</dbReference>
<dbReference type="Gene3D" id="1.10.555.10">
    <property type="entry name" value="Rho GTPase activation protein"/>
    <property type="match status" value="1"/>
</dbReference>
<feature type="region of interest" description="Disordered" evidence="3">
    <location>
        <begin position="580"/>
        <end position="603"/>
    </location>
</feature>
<feature type="region of interest" description="Disordered" evidence="3">
    <location>
        <begin position="1138"/>
        <end position="1169"/>
    </location>
</feature>
<dbReference type="Pfam" id="PF06218">
    <property type="entry name" value="NPR2"/>
    <property type="match status" value="2"/>
</dbReference>
<dbReference type="SUPFAM" id="SSF54236">
    <property type="entry name" value="Ubiquitin-like"/>
    <property type="match status" value="1"/>
</dbReference>
<dbReference type="InterPro" id="IPR052227">
    <property type="entry name" value="Arf-Rho-GAP_ANK-PH_domain"/>
</dbReference>
<sequence length="2035" mass="231390">MQTNSLQYYEGCGKEGQIRCIFLSEFHATAGSKISCQVPADYVPKEVFDAVNVYIIPKPHLQRCILTVNAMDMKIVGYPVGIEDQQKYARNAFLFNLCFVCDSWARSVQYEPVVKKLSEYLIMMEEESCFLSKEGDNKLRLQKIFETVIKDLNDQRVTTIVEGDTTIYLKIVTHKPDPPLVKDHMVPLLLVDYKDTPSENWDLTTQQILPYINGINHIARIAAEADVETNLVKSCVQNLVYYGVVQLLPILKYSNVYMTQNLKNLIQSTSLSYACRKYVALNPDKTKPTIQKIFQFYASMTHGVTLRAICQRLCPQNHNIDERKLVIFGLQHKFIRCIHKYPVFTGSVPSGRQKMYTGLQNFDEICCKTGLSPSSIEKDIDKDTNVTTRWLYAVSIIMAEDETLRPVPAPRRLYPELSKTQYENVTVDLINKNLNISSENIQNNVTCNDKVPNNKVFLLYPSLTEENEKLHTPKTTILTETNDLYGPNANEDVVNLYSQPTPAPRPRKPQNNETQVYENAIIQPITHENENENENENLCTNVLLEKKPVRRAPDLPPKISTNIERDREIRDICQRSHSISSEFSTTSSNTFNINNNNNNNNNSDIFETKEIYSTNKIYSSSSSTTGKCLSQRSSNSSLAESIDSSDNSRYKSPSPGYVNVEDDENHHNNAEISSEIFCNIEKSPVINVINNIDNDLLKSLSATSKLLTESIGERVVSKAKGAKHKFDRNLKNSSEILSNIGFETTHRLKTLGSNFNLIKRDKNKENMSVSQLNPDRPQTVPPNDTVFNTITFSSPLSRKSDGICDLTTKERLDTSYEVPRSAKPINSAYGLKSSVKTEFVRNAVVSKSLIIPKSTTEQCNLSLNRESEESSSDYLNNICRNSMDQLSPPMPTIPAPILIEKPEHSNSSEPVYGKLNPIQPPARQKRRKNCEEIQMRRQLATLNSTMEECSLRVNVDSMELQKLNFEAEQAEREESLILRQHISAEESCTPIPERSDSWEYYEESNASNNQDSSSPEPEPIYANQEITYGNVFEMATSNKDLLTPQNTLVSITEEDSDNDGEQGAVGGVAEPPKAIIEEFDPLIKRKASTICRSDKSNQLLLLEYLLEEETYGAIKKTHSNSDDDDLSMCTSEEDNINVATANKKPEEPKAPSATISPTKNDANSKSSKPMQIVHQNAQLLSDSTENMLSDTNDIEKQAKPYLSHIEDKLLVNAVVDSARPSENRSQWFLGESFDSKCSKSSKINIDDGESPPSYLEAIGDKSSSGETIKTRSSRFKNTMNVFSNVMTRVDALKRKTSFKSAQKPAEVKVTLQMIPRPTLSPLFVRYEGHLVRFPSGVVEDILKEMQNRKAVLRDRQFQTFLDQEMKTPKESISLEYITTVQCVSNSRVTDNSTHFYCFEITTTVPKNSNGFVANVQQMSNPNLIMTSGSSGNVKHQRVSHLYGVSKESERDIWMQKILESLTNSIPTKYTCHYYRAGWCYLKNSITSEWSGTWLVLKKSQRRLVFVTEVSGNIEKMDLRKARCIVLKESDDSIKNLHVESGPMLMIDAPPFTVYIIMSAPRETKVWRNITREVAHNNGFSLADQQLTKFNVPVIVDKCINFVYIHGSMSEGIYRKSGSENSIHKLMSAFRADAFNVEITRNEYNEHDVANVLKRFMRDLPERLMGKLSESFMCISELETNSEKITLYKELLARLNVIERETLKKIVGHLAFISSQRNKNKMSIQNLTMIWGPTLMQNFQAEEMIYSQKEADVLTDLINSHKDLFPLASDELKKEQEMLICLQKYYAAAETLTDSVKKSGDLKMWITLNPNPENTTEDKTQVNVTISPTKTAYEVCQELASKMNLSTHQITLYEIILNGNLERPLHHDTKVFDIVLNWSYWPDDDRKNNILVVKPLEILNEVQRAVKNLAIITPGKELKFVDNRTKSFKSYQCELRDGKIVISKKDKNDKNTIVREIFLHSATAYLGCEKKREFPWSWAITFVEKTQTQILRSRDTPYIGHVLAGSEWVDRTIWYSSIWYCLYGDNILPPAEIIIK</sequence>
<dbReference type="InterPro" id="IPR011993">
    <property type="entry name" value="PH-like_dom_sf"/>
</dbReference>
<dbReference type="GO" id="GO:0005096">
    <property type="term" value="F:GTPase activator activity"/>
    <property type="evidence" value="ECO:0007669"/>
    <property type="project" value="UniProtKB-KW"/>
</dbReference>
<keyword evidence="6" id="KW-1185">Reference proteome</keyword>
<dbReference type="SUPFAM" id="SSF50729">
    <property type="entry name" value="PH domain-like"/>
    <property type="match status" value="2"/>
</dbReference>
<dbReference type="SMART" id="SM00324">
    <property type="entry name" value="RhoGAP"/>
    <property type="match status" value="1"/>
</dbReference>
<proteinExistence type="predicted"/>
<dbReference type="SUPFAM" id="SSF48350">
    <property type="entry name" value="GTPase activation domain, GAP"/>
    <property type="match status" value="1"/>
</dbReference>
<dbReference type="GO" id="GO:0005737">
    <property type="term" value="C:cytoplasm"/>
    <property type="evidence" value="ECO:0007669"/>
    <property type="project" value="TreeGrafter"/>
</dbReference>
<dbReference type="PROSITE" id="PS50238">
    <property type="entry name" value="RHOGAP"/>
    <property type="match status" value="1"/>
</dbReference>
<dbReference type="GO" id="GO:0071944">
    <property type="term" value="C:cell periphery"/>
    <property type="evidence" value="ECO:0007669"/>
    <property type="project" value="UniProtKB-ARBA"/>
</dbReference>
<evidence type="ECO:0000256" key="3">
    <source>
        <dbReference type="SAM" id="MobiDB-lite"/>
    </source>
</evidence>
<evidence type="ECO:0000259" key="4">
    <source>
        <dbReference type="PROSITE" id="PS50238"/>
    </source>
</evidence>
<dbReference type="SMART" id="SM00233">
    <property type="entry name" value="PH"/>
    <property type="match status" value="3"/>
</dbReference>
<name>A0A1A9W648_9MUSC</name>
<dbReference type="EnsemblMetazoa" id="GBRI007616-RA">
    <property type="protein sequence ID" value="GBRI007616-PA"/>
    <property type="gene ID" value="GBRI007616"/>
</dbReference>
<dbReference type="PANTHER" id="PTHR45899:SF2">
    <property type="entry name" value="RHO GTPASE ACTIVATING PROTEIN AT 15B, ISOFORM C"/>
    <property type="match status" value="1"/>
</dbReference>
<evidence type="ECO:0000256" key="1">
    <source>
        <dbReference type="ARBA" id="ARBA00022468"/>
    </source>
</evidence>
<organism evidence="5 6">
    <name type="scientific">Glossina brevipalpis</name>
    <dbReference type="NCBI Taxonomy" id="37001"/>
    <lineage>
        <taxon>Eukaryota</taxon>
        <taxon>Metazoa</taxon>
        <taxon>Ecdysozoa</taxon>
        <taxon>Arthropoda</taxon>
        <taxon>Hexapoda</taxon>
        <taxon>Insecta</taxon>
        <taxon>Pterygota</taxon>
        <taxon>Neoptera</taxon>
        <taxon>Endopterygota</taxon>
        <taxon>Diptera</taxon>
        <taxon>Brachycera</taxon>
        <taxon>Muscomorpha</taxon>
        <taxon>Hippoboscoidea</taxon>
        <taxon>Glossinidae</taxon>
        <taxon>Glossina</taxon>
    </lineage>
</organism>
<dbReference type="PANTHER" id="PTHR45899">
    <property type="entry name" value="RHO GTPASE ACTIVATING PROTEIN AT 15B, ISOFORM C"/>
    <property type="match status" value="1"/>
</dbReference>
<dbReference type="GO" id="GO:0048699">
    <property type="term" value="P:generation of neurons"/>
    <property type="evidence" value="ECO:0007669"/>
    <property type="project" value="UniProtKB-ARBA"/>
</dbReference>
<dbReference type="InterPro" id="IPR009348">
    <property type="entry name" value="NPR2-like"/>
</dbReference>
<dbReference type="InterPro" id="IPR029071">
    <property type="entry name" value="Ubiquitin-like_domsf"/>
</dbReference>
<evidence type="ECO:0000313" key="6">
    <source>
        <dbReference type="Proteomes" id="UP000091820"/>
    </source>
</evidence>
<dbReference type="STRING" id="37001.A0A1A9W648"/>
<feature type="region of interest" description="Disordered" evidence="3">
    <location>
        <begin position="904"/>
        <end position="929"/>
    </location>
</feature>
<dbReference type="CDD" id="cd17113">
    <property type="entry name" value="RA_ARAPs"/>
    <property type="match status" value="1"/>
</dbReference>
<feature type="compositionally biased region" description="Polar residues" evidence="3">
    <location>
        <begin position="1004"/>
        <end position="1015"/>
    </location>
</feature>
<keyword evidence="2" id="KW-0175">Coiled coil</keyword>
<evidence type="ECO:0000313" key="5">
    <source>
        <dbReference type="EnsemblMetazoa" id="GBRI007616-PA"/>
    </source>
</evidence>
<dbReference type="InterPro" id="IPR001849">
    <property type="entry name" value="PH_domain"/>
</dbReference>
<dbReference type="Gene3D" id="2.30.29.30">
    <property type="entry name" value="Pleckstrin-homology domain (PH domain)/Phosphotyrosine-binding domain (PTB)"/>
    <property type="match status" value="1"/>
</dbReference>
<evidence type="ECO:0000256" key="2">
    <source>
        <dbReference type="SAM" id="Coils"/>
    </source>
</evidence>
<reference evidence="5" key="2">
    <citation type="submission" date="2020-05" db="UniProtKB">
        <authorList>
            <consortium name="EnsemblMetazoa"/>
        </authorList>
    </citation>
    <scope>IDENTIFICATION</scope>
    <source>
        <strain evidence="5">IAEA</strain>
    </source>
</reference>
<dbReference type="Pfam" id="PF00620">
    <property type="entry name" value="RhoGAP"/>
    <property type="match status" value="1"/>
</dbReference>
<dbReference type="Pfam" id="PF21989">
    <property type="entry name" value="RA_2"/>
    <property type="match status" value="1"/>
</dbReference>
<feature type="compositionally biased region" description="Polar residues" evidence="3">
    <location>
        <begin position="626"/>
        <end position="651"/>
    </location>
</feature>
<dbReference type="GO" id="GO:0007165">
    <property type="term" value="P:signal transduction"/>
    <property type="evidence" value="ECO:0007669"/>
    <property type="project" value="InterPro"/>
</dbReference>
<feature type="domain" description="Rho-GAP" evidence="4">
    <location>
        <begin position="1584"/>
        <end position="1764"/>
    </location>
</feature>
<dbReference type="Gene3D" id="3.10.20.90">
    <property type="entry name" value="Phosphatidylinositol 3-kinase Catalytic Subunit, Chain A, domain 1"/>
    <property type="match status" value="1"/>
</dbReference>
<feature type="coiled-coil region" evidence="2">
    <location>
        <begin position="953"/>
        <end position="980"/>
    </location>
</feature>
<protein>
    <recommendedName>
        <fullName evidence="4">Rho-GAP domain-containing protein</fullName>
    </recommendedName>
</protein>